<dbReference type="Pfam" id="PF03797">
    <property type="entry name" value="Autotransporter"/>
    <property type="match status" value="1"/>
</dbReference>
<keyword evidence="3" id="KW-1185">Reference proteome</keyword>
<accession>A0ABR6VGV9</accession>
<sequence>MDYYGKLIWTRLGSDSATIHNSLGKTNFDFDAINSYRTRLGIRWTKHQSDKNAYYAGLGWDYEFDGDSKANYRNFNTPSPSMKGSSGFVELGWQSKITKDNPWAADLHATAWTGKQRGVTYGVSLARAF</sequence>
<dbReference type="NCBIfam" id="TIGR01414">
    <property type="entry name" value="autotrans_barl"/>
    <property type="match status" value="1"/>
</dbReference>
<gene>
    <name evidence="2" type="ORF">H8J70_04635</name>
</gene>
<protein>
    <submittedName>
        <fullName evidence="2">Autotransporter domain-containing protein</fullName>
    </submittedName>
</protein>
<dbReference type="InterPro" id="IPR005546">
    <property type="entry name" value="Autotransporte_beta"/>
</dbReference>
<dbReference type="EMBL" id="JACOGK010000009">
    <property type="protein sequence ID" value="MBC3536538.1"/>
    <property type="molecule type" value="Genomic_DNA"/>
</dbReference>
<evidence type="ECO:0000259" key="1">
    <source>
        <dbReference type="Pfam" id="PF03797"/>
    </source>
</evidence>
<dbReference type="SUPFAM" id="SSF103515">
    <property type="entry name" value="Autotransporter"/>
    <property type="match status" value="1"/>
</dbReference>
<dbReference type="Proteomes" id="UP000606870">
    <property type="component" value="Unassembled WGS sequence"/>
</dbReference>
<dbReference type="RefSeq" id="WP_186502698.1">
    <property type="nucleotide sequence ID" value="NZ_JACOGK010000009.1"/>
</dbReference>
<evidence type="ECO:0000313" key="2">
    <source>
        <dbReference type="EMBL" id="MBC3536538.1"/>
    </source>
</evidence>
<reference evidence="2 3" key="1">
    <citation type="submission" date="2020-08" db="EMBL/GenBank/DDBJ databases">
        <authorList>
            <person name="Liu C."/>
            <person name="Sun Q."/>
        </authorList>
    </citation>
    <scope>NUCLEOTIDE SEQUENCE [LARGE SCALE GENOMIC DNA]</scope>
    <source>
        <strain evidence="2 3">NSJ-59</strain>
    </source>
</reference>
<organism evidence="2 3">
    <name type="scientific">Megasphaera hominis</name>
    <dbReference type="NCBI Taxonomy" id="159836"/>
    <lineage>
        <taxon>Bacteria</taxon>
        <taxon>Bacillati</taxon>
        <taxon>Bacillota</taxon>
        <taxon>Negativicutes</taxon>
        <taxon>Veillonellales</taxon>
        <taxon>Veillonellaceae</taxon>
        <taxon>Megasphaera</taxon>
    </lineage>
</organism>
<comment type="caution">
    <text evidence="2">The sequence shown here is derived from an EMBL/GenBank/DDBJ whole genome shotgun (WGS) entry which is preliminary data.</text>
</comment>
<name>A0ABR6VGV9_9FIRM</name>
<dbReference type="InterPro" id="IPR036709">
    <property type="entry name" value="Autotransporte_beta_dom_sf"/>
</dbReference>
<evidence type="ECO:0000313" key="3">
    <source>
        <dbReference type="Proteomes" id="UP000606870"/>
    </source>
</evidence>
<proteinExistence type="predicted"/>
<dbReference type="InterPro" id="IPR006315">
    <property type="entry name" value="OM_autotransptr_brl_dom"/>
</dbReference>
<dbReference type="Gene3D" id="2.40.128.130">
    <property type="entry name" value="Autotransporter beta-domain"/>
    <property type="match status" value="1"/>
</dbReference>
<feature type="domain" description="Autotransporter" evidence="1">
    <location>
        <begin position="4"/>
        <end position="99"/>
    </location>
</feature>